<proteinExistence type="inferred from homology"/>
<evidence type="ECO:0000256" key="4">
    <source>
        <dbReference type="ARBA" id="ARBA00038058"/>
    </source>
</evidence>
<dbReference type="Pfam" id="PF13307">
    <property type="entry name" value="Helicase_C_2"/>
    <property type="match status" value="1"/>
</dbReference>
<dbReference type="PANTHER" id="PTHR11472:SF34">
    <property type="entry name" value="REGULATOR OF TELOMERE ELONGATION HELICASE 1"/>
    <property type="match status" value="1"/>
</dbReference>
<dbReference type="GO" id="GO:0016818">
    <property type="term" value="F:hydrolase activity, acting on acid anhydrides, in phosphorus-containing anhydrides"/>
    <property type="evidence" value="ECO:0007669"/>
    <property type="project" value="InterPro"/>
</dbReference>
<keyword evidence="2" id="KW-0378">Hydrolase</keyword>
<evidence type="ECO:0000259" key="5">
    <source>
        <dbReference type="PROSITE" id="PS51193"/>
    </source>
</evidence>
<dbReference type="AlphaFoldDB" id="A0A368UAU2"/>
<gene>
    <name evidence="6" type="ORF">DU506_01015</name>
</gene>
<dbReference type="InterPro" id="IPR006555">
    <property type="entry name" value="ATP-dep_Helicase_C"/>
</dbReference>
<dbReference type="GO" id="GO:1904430">
    <property type="term" value="P:negative regulation of t-circle formation"/>
    <property type="evidence" value="ECO:0007669"/>
    <property type="project" value="TreeGrafter"/>
</dbReference>
<keyword evidence="1" id="KW-0547">Nucleotide-binding</keyword>
<evidence type="ECO:0000313" key="6">
    <source>
        <dbReference type="EMBL" id="RCV93766.1"/>
    </source>
</evidence>
<reference evidence="6 7" key="1">
    <citation type="submission" date="2018-07" db="EMBL/GenBank/DDBJ databases">
        <title>Halomonas rutogse sp. nov., isolated from Lake TangqianCo on Tibetan Plateau.</title>
        <authorList>
            <person name="Lu H."/>
            <person name="Xing P."/>
            <person name="Wu Q."/>
        </authorList>
    </citation>
    <scope>NUCLEOTIDE SEQUENCE [LARGE SCALE GENOMIC DNA]</scope>
    <source>
        <strain evidence="6 7">TQ8S</strain>
    </source>
</reference>
<dbReference type="InterPro" id="IPR027417">
    <property type="entry name" value="P-loop_NTPase"/>
</dbReference>
<dbReference type="EMBL" id="QPIJ01000001">
    <property type="protein sequence ID" value="RCV93766.1"/>
    <property type="molecule type" value="Genomic_DNA"/>
</dbReference>
<dbReference type="SUPFAM" id="SSF52540">
    <property type="entry name" value="P-loop containing nucleoside triphosphate hydrolases"/>
    <property type="match status" value="1"/>
</dbReference>
<dbReference type="RefSeq" id="WP_114485094.1">
    <property type="nucleotide sequence ID" value="NZ_CBCSHM010000007.1"/>
</dbReference>
<dbReference type="GO" id="GO:0070182">
    <property type="term" value="F:DNA polymerase binding"/>
    <property type="evidence" value="ECO:0007669"/>
    <property type="project" value="TreeGrafter"/>
</dbReference>
<sequence length="764" mass="83598">MSNPTATPEAPSVVDDPLALKVLDIVDRILAPQGLAQTHGYHPNPQQWDYARRVAMVLCAYDHANEKTALGMLEAGTGLGKTLAYLVALFAHAAVTGQRAAISTHSRQLQRQMLGKDAECVADWIADLTAVRLTIARRVGKQNYVSPGKIDSLLHNLRIGRQKGEQERMRAIREFLLDLKAWREAGGGVLDDFLQEGGQDLPDGLTPGQVTLDQHSDADEAAPYHADVAASKIADVLVINHSLLVLHAFRWGNLLDDADSVRPVRSVVVDEAHKLPGIAESVLSDSLSVSRFSQLSRRIADDLGQTQQGEWHSLHEMLTALSTFLTDQHQGARYSTAQQIGSLPERLAGAAKMAVTASRQLAQLVGNNLLSNAYSQDMLYEALDHCHDLSRIASALGTGGGGTPIVSWSPVREYPSLSVGAPDAGRTLSRLWAPLSQDNDTDSPDTLPPRPVLNAVVFTSATLSVPGEAIPKAFDGFSRQLGINRHPSKTTGKPVHNVQVELMVRHEPTDFGEMRFVLADPAVHSPTRKQLNKQGDVAVVTDPAWLAYSAAMLIEAQQGSLDRVLALTLSWRDTQALAEQVRKLAPDMTVIEHQRGAALRSVLQSYRETPGAVLITPSGWEGVDLPGLVPNVFIHRIPFPPPERDEQMRLRLHLRSIGYSHESVTRILQQHDQEQVRQVLAQGLGRGIRARSDACCVWIADPRFPLPQAWAGSFDPELEKRAGKRLTSAPRSLLACIPQRFRSESFEQAQLFLDGLGCYTPEDI</sequence>
<keyword evidence="7" id="KW-1185">Reference proteome</keyword>
<dbReference type="PROSITE" id="PS51193">
    <property type="entry name" value="HELICASE_ATP_BIND_2"/>
    <property type="match status" value="1"/>
</dbReference>
<dbReference type="InterPro" id="IPR045028">
    <property type="entry name" value="DinG/Rad3-like"/>
</dbReference>
<dbReference type="GO" id="GO:0010569">
    <property type="term" value="P:regulation of double-strand break repair via homologous recombination"/>
    <property type="evidence" value="ECO:0007669"/>
    <property type="project" value="TreeGrafter"/>
</dbReference>
<dbReference type="GO" id="GO:0003678">
    <property type="term" value="F:DNA helicase activity"/>
    <property type="evidence" value="ECO:0007669"/>
    <property type="project" value="TreeGrafter"/>
</dbReference>
<dbReference type="GO" id="GO:0003676">
    <property type="term" value="F:nucleic acid binding"/>
    <property type="evidence" value="ECO:0007669"/>
    <property type="project" value="InterPro"/>
</dbReference>
<evidence type="ECO:0000256" key="1">
    <source>
        <dbReference type="ARBA" id="ARBA00022741"/>
    </source>
</evidence>
<accession>A0A368UAU2</accession>
<evidence type="ECO:0000256" key="2">
    <source>
        <dbReference type="ARBA" id="ARBA00022801"/>
    </source>
</evidence>
<protein>
    <recommendedName>
        <fullName evidence="5">Helicase ATP-binding domain-containing protein</fullName>
    </recommendedName>
</protein>
<dbReference type="GO" id="GO:0090657">
    <property type="term" value="P:telomeric loop disassembly"/>
    <property type="evidence" value="ECO:0007669"/>
    <property type="project" value="TreeGrafter"/>
</dbReference>
<evidence type="ECO:0000256" key="3">
    <source>
        <dbReference type="ARBA" id="ARBA00022840"/>
    </source>
</evidence>
<dbReference type="Gene3D" id="3.40.50.300">
    <property type="entry name" value="P-loop containing nucleotide triphosphate hydrolases"/>
    <property type="match status" value="2"/>
</dbReference>
<feature type="domain" description="Helicase ATP-binding" evidence="5">
    <location>
        <begin position="33"/>
        <end position="321"/>
    </location>
</feature>
<dbReference type="SMART" id="SM00491">
    <property type="entry name" value="HELICc2"/>
    <property type="match status" value="1"/>
</dbReference>
<organism evidence="6 7">
    <name type="scientific">Vreelandella rituensis</name>
    <dbReference type="NCBI Taxonomy" id="2282306"/>
    <lineage>
        <taxon>Bacteria</taxon>
        <taxon>Pseudomonadati</taxon>
        <taxon>Pseudomonadota</taxon>
        <taxon>Gammaproteobacteria</taxon>
        <taxon>Oceanospirillales</taxon>
        <taxon>Halomonadaceae</taxon>
        <taxon>Vreelandella</taxon>
    </lineage>
</organism>
<evidence type="ECO:0000313" key="7">
    <source>
        <dbReference type="Proteomes" id="UP000253204"/>
    </source>
</evidence>
<dbReference type="PANTHER" id="PTHR11472">
    <property type="entry name" value="DNA REPAIR DEAD HELICASE RAD3/XP-D SUBFAMILY MEMBER"/>
    <property type="match status" value="1"/>
</dbReference>
<dbReference type="Proteomes" id="UP000253204">
    <property type="component" value="Unassembled WGS sequence"/>
</dbReference>
<keyword evidence="3" id="KW-0067">ATP-binding</keyword>
<dbReference type="GO" id="GO:0045910">
    <property type="term" value="P:negative regulation of DNA recombination"/>
    <property type="evidence" value="ECO:0007669"/>
    <property type="project" value="TreeGrafter"/>
</dbReference>
<comment type="similarity">
    <text evidence="4">Belongs to the helicase family. DinG subfamily.</text>
</comment>
<dbReference type="GO" id="GO:0005524">
    <property type="term" value="F:ATP binding"/>
    <property type="evidence" value="ECO:0007669"/>
    <property type="project" value="UniProtKB-KW"/>
</dbReference>
<dbReference type="OrthoDB" id="8479234at2"/>
<name>A0A368UAU2_9GAMM</name>
<dbReference type="InterPro" id="IPR014013">
    <property type="entry name" value="Helic_SF1/SF2_ATP-bd_DinG/Rad3"/>
</dbReference>
<comment type="caution">
    <text evidence="6">The sequence shown here is derived from an EMBL/GenBank/DDBJ whole genome shotgun (WGS) entry which is preliminary data.</text>
</comment>